<accession>A0A0F0CIV2</accession>
<reference evidence="4 5" key="1">
    <citation type="submission" date="2015-02" db="EMBL/GenBank/DDBJ databases">
        <title>Single-cell genomics of uncultivated deep-branching MTB reveals a conserved set of magnetosome genes.</title>
        <authorList>
            <person name="Kolinko S."/>
            <person name="Richter M."/>
            <person name="Glockner F.O."/>
            <person name="Brachmann A."/>
            <person name="Schuler D."/>
        </authorList>
    </citation>
    <scope>NUCLEOTIDE SEQUENCE [LARGE SCALE GENOMIC DNA]</scope>
    <source>
        <strain evidence="4">SKK-01</strain>
    </source>
</reference>
<comment type="caution">
    <text evidence="4">The sequence shown here is derived from an EMBL/GenBank/DDBJ whole genome shotgun (WGS) entry which is preliminary data.</text>
</comment>
<keyword evidence="1" id="KW-0808">Transferase</keyword>
<dbReference type="AlphaFoldDB" id="A0A0F0CIV2"/>
<feature type="domain" description="Carbohydrate kinase PfkB" evidence="3">
    <location>
        <begin position="29"/>
        <end position="281"/>
    </location>
</feature>
<keyword evidence="5" id="KW-1185">Reference proteome</keyword>
<gene>
    <name evidence="4" type="ORF">OMAG_002887</name>
</gene>
<sequence>MNDKKKLTVIGSIAFDSIETPLGSRVGLLGGSATYASISASFFTSVNIISVVGKDFTKKYCDIFENRGIDTSGMEKKDGQTFTWSARYPKNLDHAETLSTCLNVFSDFKPKVPSNVRKTDNFLLANIAPEFQNWVVNKVKPSGIVACDTMNLWINTQRKELIKLLKKTDMFFLNDAEARLLSGEANLLDSAEYIASLGVKMTIIKKGEHGSLFFKKNDLKFVIPPYFLRKIIDPTGAGDTYAGAVMGYITSKGKLTDKDLRTSLSYGSILASFSVEDFGINALANTVKAKIEQRYNILKKISGF</sequence>
<dbReference type="GO" id="GO:0016301">
    <property type="term" value="F:kinase activity"/>
    <property type="evidence" value="ECO:0007669"/>
    <property type="project" value="UniProtKB-KW"/>
</dbReference>
<protein>
    <submittedName>
        <fullName evidence="4">Sugar kinase</fullName>
    </submittedName>
</protein>
<dbReference type="SUPFAM" id="SSF53613">
    <property type="entry name" value="Ribokinase-like"/>
    <property type="match status" value="1"/>
</dbReference>
<keyword evidence="2 4" id="KW-0418">Kinase</keyword>
<evidence type="ECO:0000256" key="1">
    <source>
        <dbReference type="ARBA" id="ARBA00022679"/>
    </source>
</evidence>
<dbReference type="Pfam" id="PF00294">
    <property type="entry name" value="PfkB"/>
    <property type="match status" value="1"/>
</dbReference>
<name>A0A0F0CIV2_9BACT</name>
<evidence type="ECO:0000313" key="5">
    <source>
        <dbReference type="Proteomes" id="UP000033428"/>
    </source>
</evidence>
<dbReference type="PANTHER" id="PTHR10584">
    <property type="entry name" value="SUGAR KINASE"/>
    <property type="match status" value="1"/>
</dbReference>
<dbReference type="Proteomes" id="UP000033428">
    <property type="component" value="Unassembled WGS sequence"/>
</dbReference>
<proteinExistence type="predicted"/>
<dbReference type="EMBL" id="JYNY01000634">
    <property type="protein sequence ID" value="KJJ83213.1"/>
    <property type="molecule type" value="Genomic_DNA"/>
</dbReference>
<evidence type="ECO:0000313" key="4">
    <source>
        <dbReference type="EMBL" id="KJJ83213.1"/>
    </source>
</evidence>
<dbReference type="InterPro" id="IPR002173">
    <property type="entry name" value="Carboh/pur_kinase_PfkB_CS"/>
</dbReference>
<dbReference type="InterPro" id="IPR011611">
    <property type="entry name" value="PfkB_dom"/>
</dbReference>
<evidence type="ECO:0000256" key="2">
    <source>
        <dbReference type="ARBA" id="ARBA00022777"/>
    </source>
</evidence>
<dbReference type="PANTHER" id="PTHR10584:SF166">
    <property type="entry name" value="RIBOKINASE"/>
    <property type="match status" value="1"/>
</dbReference>
<dbReference type="Gene3D" id="3.40.1190.20">
    <property type="match status" value="1"/>
</dbReference>
<dbReference type="PROSITE" id="PS00584">
    <property type="entry name" value="PFKB_KINASES_2"/>
    <property type="match status" value="1"/>
</dbReference>
<dbReference type="InterPro" id="IPR029056">
    <property type="entry name" value="Ribokinase-like"/>
</dbReference>
<dbReference type="GO" id="GO:0005829">
    <property type="term" value="C:cytosol"/>
    <property type="evidence" value="ECO:0007669"/>
    <property type="project" value="TreeGrafter"/>
</dbReference>
<organism evidence="4 5">
    <name type="scientific">Candidatus Omnitrophus magneticus</name>
    <dbReference type="NCBI Taxonomy" id="1609969"/>
    <lineage>
        <taxon>Bacteria</taxon>
        <taxon>Pseudomonadati</taxon>
        <taxon>Candidatus Omnitrophota</taxon>
        <taxon>Candidatus Omnitrophus</taxon>
    </lineage>
</organism>
<evidence type="ECO:0000259" key="3">
    <source>
        <dbReference type="Pfam" id="PF00294"/>
    </source>
</evidence>